<evidence type="ECO:0000256" key="1">
    <source>
        <dbReference type="SAM" id="Phobius"/>
    </source>
</evidence>
<dbReference type="InterPro" id="IPR015402">
    <property type="entry name" value="DUF1980"/>
</dbReference>
<evidence type="ECO:0000313" key="3">
    <source>
        <dbReference type="EMBL" id="OZG67112.1"/>
    </source>
</evidence>
<evidence type="ECO:0000313" key="4">
    <source>
        <dbReference type="Proteomes" id="UP000216451"/>
    </source>
</evidence>
<dbReference type="GeneID" id="98295854"/>
<dbReference type="PANTHER" id="PTHR40047:SF1">
    <property type="entry name" value="UPF0703 PROTEIN YCGQ"/>
    <property type="match status" value="1"/>
</dbReference>
<proteinExistence type="predicted"/>
<accession>A0A261G6T0</accession>
<keyword evidence="1" id="KW-0472">Membrane</keyword>
<feature type="transmembrane region" description="Helical" evidence="1">
    <location>
        <begin position="12"/>
        <end position="33"/>
    </location>
</feature>
<sequence>MNTQQCDKANSIDIIQGVLFLLLATAIAGFIATGRYINYVTPRTVPYAVIAAIVFVAFAVASCCGIFHSNMKALEKIVIVLVIPILLLVLPVQSSSASGAGLNRAIAINDAASARLSGLNEAKKTITISDDEFGAWYDRIDRNASEYMGYTIILNGTVSKDSSVGRNQFTASRMLMTCCVLDMTAFGFVVNAKASTMPKENAWVTVSGTLSKGTIGTSSHHYQGLLLSNATIITTSESGTGYFYHQ</sequence>
<keyword evidence="4" id="KW-1185">Reference proteome</keyword>
<name>A0A261G6T0_9BIFI</name>
<organism evidence="3 4">
    <name type="scientific">Bifidobacterium aquikefiri</name>
    <dbReference type="NCBI Taxonomy" id="1653207"/>
    <lineage>
        <taxon>Bacteria</taxon>
        <taxon>Bacillati</taxon>
        <taxon>Actinomycetota</taxon>
        <taxon>Actinomycetes</taxon>
        <taxon>Bifidobacteriales</taxon>
        <taxon>Bifidobacteriaceae</taxon>
        <taxon>Bifidobacterium</taxon>
    </lineage>
</organism>
<reference evidence="3 4" key="1">
    <citation type="journal article" date="2017" name="BMC Genomics">
        <title>Comparative genomic and phylogenomic analyses of the Bifidobacteriaceae family.</title>
        <authorList>
            <person name="Lugli G.A."/>
            <person name="Milani C."/>
            <person name="Turroni F."/>
            <person name="Duranti S."/>
            <person name="Mancabelli L."/>
            <person name="Mangifesta M."/>
            <person name="Ferrario C."/>
            <person name="Modesto M."/>
            <person name="Mattarelli P."/>
            <person name="Jiri K."/>
            <person name="van Sinderen D."/>
            <person name="Ventura M."/>
        </authorList>
    </citation>
    <scope>NUCLEOTIDE SEQUENCE [LARGE SCALE GENOMIC DNA]</scope>
    <source>
        <strain evidence="3 4">LMG 28769</strain>
    </source>
</reference>
<feature type="transmembrane region" description="Helical" evidence="1">
    <location>
        <begin position="45"/>
        <end position="67"/>
    </location>
</feature>
<dbReference type="RefSeq" id="WP_094693595.1">
    <property type="nucleotide sequence ID" value="NZ_JBDNSG010000008.1"/>
</dbReference>
<dbReference type="InterPro" id="IPR048447">
    <property type="entry name" value="DUF1980_C"/>
</dbReference>
<feature type="domain" description="DUF1980" evidence="2">
    <location>
        <begin position="116"/>
        <end position="215"/>
    </location>
</feature>
<dbReference type="Pfam" id="PF21537">
    <property type="entry name" value="DUF1980_C"/>
    <property type="match status" value="1"/>
</dbReference>
<feature type="transmembrane region" description="Helical" evidence="1">
    <location>
        <begin position="74"/>
        <end position="92"/>
    </location>
</feature>
<dbReference type="Proteomes" id="UP000216451">
    <property type="component" value="Unassembled WGS sequence"/>
</dbReference>
<dbReference type="InterPro" id="IPR052955">
    <property type="entry name" value="UPF0703_membrane_permease"/>
</dbReference>
<gene>
    <name evidence="3" type="ORF">BAQU_1184</name>
</gene>
<dbReference type="AlphaFoldDB" id="A0A261G6T0"/>
<dbReference type="NCBIfam" id="TIGR03943">
    <property type="entry name" value="TIGR03943 family putative permease subunit"/>
    <property type="match status" value="1"/>
</dbReference>
<comment type="caution">
    <text evidence="3">The sequence shown here is derived from an EMBL/GenBank/DDBJ whole genome shotgun (WGS) entry which is preliminary data.</text>
</comment>
<evidence type="ECO:0000259" key="2">
    <source>
        <dbReference type="Pfam" id="PF21537"/>
    </source>
</evidence>
<keyword evidence="1" id="KW-1133">Transmembrane helix</keyword>
<dbReference type="OrthoDB" id="3240181at2"/>
<dbReference type="PANTHER" id="PTHR40047">
    <property type="entry name" value="UPF0703 PROTEIN YCGQ"/>
    <property type="match status" value="1"/>
</dbReference>
<keyword evidence="1" id="KW-0812">Transmembrane</keyword>
<dbReference type="EMBL" id="MWXA01000005">
    <property type="protein sequence ID" value="OZG67112.1"/>
    <property type="molecule type" value="Genomic_DNA"/>
</dbReference>
<protein>
    <recommendedName>
        <fullName evidence="2">DUF1980 domain-containing protein</fullName>
    </recommendedName>
</protein>